<keyword evidence="2" id="KW-0812">Transmembrane</keyword>
<evidence type="ECO:0000256" key="2">
    <source>
        <dbReference type="SAM" id="Phobius"/>
    </source>
</evidence>
<organism evidence="3 4">
    <name type="scientific">Periconia digitata</name>
    <dbReference type="NCBI Taxonomy" id="1303443"/>
    <lineage>
        <taxon>Eukaryota</taxon>
        <taxon>Fungi</taxon>
        <taxon>Dikarya</taxon>
        <taxon>Ascomycota</taxon>
        <taxon>Pezizomycotina</taxon>
        <taxon>Dothideomycetes</taxon>
        <taxon>Pleosporomycetidae</taxon>
        <taxon>Pleosporales</taxon>
        <taxon>Massarineae</taxon>
        <taxon>Periconiaceae</taxon>
        <taxon>Periconia</taxon>
    </lineage>
</organism>
<protein>
    <submittedName>
        <fullName evidence="3">Uncharacterized protein</fullName>
    </submittedName>
</protein>
<evidence type="ECO:0000313" key="3">
    <source>
        <dbReference type="EMBL" id="CAI6332214.1"/>
    </source>
</evidence>
<dbReference type="AlphaFoldDB" id="A0A9W4XKT9"/>
<evidence type="ECO:0000256" key="1">
    <source>
        <dbReference type="SAM" id="MobiDB-lite"/>
    </source>
</evidence>
<feature type="transmembrane region" description="Helical" evidence="2">
    <location>
        <begin position="138"/>
        <end position="162"/>
    </location>
</feature>
<dbReference type="EMBL" id="CAOQHR010000003">
    <property type="protein sequence ID" value="CAI6332214.1"/>
    <property type="molecule type" value="Genomic_DNA"/>
</dbReference>
<dbReference type="Proteomes" id="UP001152607">
    <property type="component" value="Unassembled WGS sequence"/>
</dbReference>
<accession>A0A9W4XKT9</accession>
<name>A0A9W4XKT9_9PLEO</name>
<evidence type="ECO:0000313" key="4">
    <source>
        <dbReference type="Proteomes" id="UP001152607"/>
    </source>
</evidence>
<keyword evidence="4" id="KW-1185">Reference proteome</keyword>
<comment type="caution">
    <text evidence="3">The sequence shown here is derived from an EMBL/GenBank/DDBJ whole genome shotgun (WGS) entry which is preliminary data.</text>
</comment>
<feature type="region of interest" description="Disordered" evidence="1">
    <location>
        <begin position="53"/>
        <end position="116"/>
    </location>
</feature>
<proteinExistence type="predicted"/>
<reference evidence="3" key="1">
    <citation type="submission" date="2023-01" db="EMBL/GenBank/DDBJ databases">
        <authorList>
            <person name="Van Ghelder C."/>
            <person name="Rancurel C."/>
        </authorList>
    </citation>
    <scope>NUCLEOTIDE SEQUENCE</scope>
    <source>
        <strain evidence="3">CNCM I-4278</strain>
    </source>
</reference>
<sequence>MTQPIVDEDPSAASDAVSLHTIAEQADAYAPQEQEDADFALALALEEEESARFARTRTNINPHNDERIESPAGPETEGFLPYHDDPETTDDIDPPPYRDDPDAEPIEGESSTDTEAAAVLPQRQSAFLRILRKIAKAWLCYLMCSTVFTIVIVVVVLVFAFFHGKASTSQGDPKEAAWSASGSQDYDLNLPKLFPSLAESTSDTCKKTWEDFASGLSCHRMILSSAWDNGNVTEVEAAGADPVYYKDAVCTRACKKALTNLDLPMLNTCADRTNHFDFEQYGKDGKSYFEKYSIEEGPAGVSKSLWERYDRLCSGPPKRYIGRQPPSCAEDLWMTWGIVEGRNEANLNGLDTFLEQTSVKKTIPSARQVVTKLRPSGMNETVARTLNSRRVGPGYGETECNTCVKDWLTRKALSFRYGEMLEPGTRTPLGLADFADKMKNASQRCYAFPQEQNRVWSAMGWWCDGKPCRKDDDSIPWVVVNILHGYEKQYIDPPPPQFDVHNIPGNKKQAVHTLLDAVQDMRCGALGITSDDLTNPFVTSAPVLSRLCTPRCLNAVDRIAALVEDAKYDGSPFEVISDSITSVHALCKSSSPISFATTSDTICAAGYAALNMTSLIASPTSLSPSNPPFPRASILSTFRTALASIQEWNDGDHSAALRSHKSLQKLRIAESVCNTCAGEMFIGQEGKWKDTVNAFLSDPEVNGTEYVRTAREGWVQCGKMFGMRLSWGQKRRLFEQVGLGDGVAGLSA</sequence>
<keyword evidence="2" id="KW-1133">Transmembrane helix</keyword>
<gene>
    <name evidence="3" type="ORF">PDIGIT_LOCUS5245</name>
</gene>
<feature type="compositionally biased region" description="Acidic residues" evidence="1">
    <location>
        <begin position="101"/>
        <end position="112"/>
    </location>
</feature>
<keyword evidence="2" id="KW-0472">Membrane</keyword>
<dbReference type="OrthoDB" id="5128805at2759"/>